<protein>
    <submittedName>
        <fullName evidence="3">Beta-lactamase domain protein</fullName>
    </submittedName>
</protein>
<reference evidence="4" key="1">
    <citation type="submission" date="2009-05" db="EMBL/GenBank/DDBJ databases">
        <title>Complete sequence of Tolumonas auensis DSM 9187.</title>
        <authorList>
            <consortium name="US DOE Joint Genome Institute"/>
            <person name="Lucas S."/>
            <person name="Copeland A."/>
            <person name="Lapidus A."/>
            <person name="Glavina del Rio T."/>
            <person name="Tice H."/>
            <person name="Bruce D."/>
            <person name="Goodwin L."/>
            <person name="Pitluck S."/>
            <person name="Chertkov O."/>
            <person name="Brettin T."/>
            <person name="Detter J.C."/>
            <person name="Han C."/>
            <person name="Larimer F."/>
            <person name="Land M."/>
            <person name="Hauser L."/>
            <person name="Kyrpides N."/>
            <person name="Mikhailova N."/>
            <person name="Spring S."/>
            <person name="Beller H."/>
        </authorList>
    </citation>
    <scope>NUCLEOTIDE SEQUENCE [LARGE SCALE GENOMIC DNA]</scope>
    <source>
        <strain evidence="4">DSM 9187 / TA4</strain>
    </source>
</reference>
<keyword evidence="1" id="KW-0812">Transmembrane</keyword>
<sequence>MLHDSVTKIALAVTGIILIAIALCWLLLQPGGDIGNYKNYYINDAAAPHPGAVKITFLGAASLLIDDGETQLMVDGFISRKPLWQVATSQLSTDKAATDALLSKLQVNRLQAVFASHSHYDHALDIAYIAQRTGAKLYGSSSTLNIGKGAGLPSGQMQLYTPDKALQIGQFSITVMPSRHTPPIAYINDDIGEEITAPLSQPARVSAYKEGGSYDFLIRHGTISFFIKPDTNFITGKLDKIQADVLFLGTAMFGKQKPEFQQAFYDETVGKVRPKRVIPIHWDNFFQPLSDHLEAMPQVVDNLEQGFDFLISRTKNDNIEFSILQGYQSLIISPTGQPPA</sequence>
<accession>C4LAV9</accession>
<dbReference type="Pfam" id="PF12706">
    <property type="entry name" value="Lactamase_B_2"/>
    <property type="match status" value="1"/>
</dbReference>
<evidence type="ECO:0000313" key="3">
    <source>
        <dbReference type="EMBL" id="ACQ92313.1"/>
    </source>
</evidence>
<evidence type="ECO:0000313" key="4">
    <source>
        <dbReference type="Proteomes" id="UP000009073"/>
    </source>
</evidence>
<keyword evidence="1" id="KW-0472">Membrane</keyword>
<reference evidence="3 4" key="2">
    <citation type="journal article" date="2011" name="Stand. Genomic Sci.">
        <title>Complete genome sequence of Tolumonas auensis type strain (TA 4).</title>
        <authorList>
            <person name="Chertkov O."/>
            <person name="Copeland A."/>
            <person name="Lucas S."/>
            <person name="Lapidus A."/>
            <person name="Berry K.W."/>
            <person name="Detter J.C."/>
            <person name="Del Rio T.G."/>
            <person name="Hammon N."/>
            <person name="Dalin E."/>
            <person name="Tice H."/>
            <person name="Pitluck S."/>
            <person name="Richardson P."/>
            <person name="Bruce D."/>
            <person name="Goodwin L."/>
            <person name="Han C."/>
            <person name="Tapia R."/>
            <person name="Saunders E."/>
            <person name="Schmutz J."/>
            <person name="Brettin T."/>
            <person name="Larimer F."/>
            <person name="Land M."/>
            <person name="Hauser L."/>
            <person name="Spring S."/>
            <person name="Rohde M."/>
            <person name="Kyrpides N.C."/>
            <person name="Ivanova N."/>
            <person name="Goker M."/>
            <person name="Beller H.R."/>
            <person name="Klenk H.P."/>
            <person name="Woyke T."/>
        </authorList>
    </citation>
    <scope>NUCLEOTIDE SEQUENCE [LARGE SCALE GENOMIC DNA]</scope>
    <source>
        <strain evidence="4">DSM 9187 / TA4</strain>
    </source>
</reference>
<dbReference type="eggNOG" id="COG2220">
    <property type="taxonomic scope" value="Bacteria"/>
</dbReference>
<dbReference type="PANTHER" id="PTHR43546:SF3">
    <property type="entry name" value="UPF0173 METAL-DEPENDENT HYDROLASE MJ1163"/>
    <property type="match status" value="1"/>
</dbReference>
<name>C4LAV9_TOLAT</name>
<dbReference type="EMBL" id="CP001616">
    <property type="protein sequence ID" value="ACQ92313.1"/>
    <property type="molecule type" value="Genomic_DNA"/>
</dbReference>
<dbReference type="InterPro" id="IPR050114">
    <property type="entry name" value="UPF0173_UPF0282_UlaG_hydrolase"/>
</dbReference>
<feature type="domain" description="Metallo-beta-lactamase" evidence="2">
    <location>
        <begin position="59"/>
        <end position="227"/>
    </location>
</feature>
<proteinExistence type="predicted"/>
<evidence type="ECO:0000259" key="2">
    <source>
        <dbReference type="SMART" id="SM00849"/>
    </source>
</evidence>
<dbReference type="HOGENOM" id="CLU_070266_0_0_6"/>
<feature type="transmembrane region" description="Helical" evidence="1">
    <location>
        <begin position="6"/>
        <end position="28"/>
    </location>
</feature>
<dbReference type="AlphaFoldDB" id="C4LAV9"/>
<dbReference type="CDD" id="cd06262">
    <property type="entry name" value="metallo-hydrolase-like_MBL-fold"/>
    <property type="match status" value="1"/>
</dbReference>
<dbReference type="Gene3D" id="3.60.15.10">
    <property type="entry name" value="Ribonuclease Z/Hydroxyacylglutathione hydrolase-like"/>
    <property type="match status" value="1"/>
</dbReference>
<keyword evidence="1" id="KW-1133">Transmembrane helix</keyword>
<dbReference type="PANTHER" id="PTHR43546">
    <property type="entry name" value="UPF0173 METAL-DEPENDENT HYDROLASE MJ1163-RELATED"/>
    <property type="match status" value="1"/>
</dbReference>
<dbReference type="KEGG" id="tau:Tola_0684"/>
<dbReference type="Proteomes" id="UP000009073">
    <property type="component" value="Chromosome"/>
</dbReference>
<evidence type="ECO:0000256" key="1">
    <source>
        <dbReference type="SAM" id="Phobius"/>
    </source>
</evidence>
<dbReference type="STRING" id="595494.Tola_0684"/>
<dbReference type="RefSeq" id="WP_012728912.1">
    <property type="nucleotide sequence ID" value="NC_012691.1"/>
</dbReference>
<organism evidence="3 4">
    <name type="scientific">Tolumonas auensis (strain DSM 9187 / NBRC 110442 / TA 4)</name>
    <dbReference type="NCBI Taxonomy" id="595494"/>
    <lineage>
        <taxon>Bacteria</taxon>
        <taxon>Pseudomonadati</taxon>
        <taxon>Pseudomonadota</taxon>
        <taxon>Gammaproteobacteria</taxon>
        <taxon>Aeromonadales</taxon>
        <taxon>Aeromonadaceae</taxon>
        <taxon>Tolumonas</taxon>
    </lineage>
</organism>
<dbReference type="SMART" id="SM00849">
    <property type="entry name" value="Lactamase_B"/>
    <property type="match status" value="1"/>
</dbReference>
<gene>
    <name evidence="3" type="ordered locus">Tola_0684</name>
</gene>
<keyword evidence="4" id="KW-1185">Reference proteome</keyword>
<dbReference type="SUPFAM" id="SSF56281">
    <property type="entry name" value="Metallo-hydrolase/oxidoreductase"/>
    <property type="match status" value="1"/>
</dbReference>
<dbReference type="OrthoDB" id="9805728at2"/>
<dbReference type="InterPro" id="IPR001279">
    <property type="entry name" value="Metallo-B-lactamas"/>
</dbReference>
<dbReference type="InterPro" id="IPR036866">
    <property type="entry name" value="RibonucZ/Hydroxyglut_hydro"/>
</dbReference>